<accession>A0ABV8XR40</accession>
<protein>
    <submittedName>
        <fullName evidence="2">Uncharacterized protein</fullName>
    </submittedName>
</protein>
<proteinExistence type="predicted"/>
<evidence type="ECO:0000313" key="2">
    <source>
        <dbReference type="EMBL" id="MFC4427128.1"/>
    </source>
</evidence>
<feature type="region of interest" description="Disordered" evidence="1">
    <location>
        <begin position="226"/>
        <end position="246"/>
    </location>
</feature>
<sequence length="701" mass="76605">MQLHPTLLVPLSPIVVPLLPALRAAWAARGGPLLDALEIQPDPKQLTRGLTRLLAQDRVLQLRRQGYRTDSAVTLVIVADAHQSQSVALLDHVRALQAGGDWAGLELRVHLLLLLPDVSQPPPEAWEQARRHLEMLAPDAEHQPVTRIWPVSMRNRVDLFLHEPRHLLPYLQHFVELCVHGTDLVALKDPQGLDWAALGAARLQLGTPRTEALQAVLTELRQLTVGSEPALPPPPTLPDAAAADGAAPDDALHHADRQLEGLLAPLDEPLPYALGEQALQAGLPRLAAVEAALRVASADWAERQLHAASPFDDLYGQGGKRARLRRLRRRDEPSPDQGRLEQALRPVDEALETSDAIDFAQRDAGEHAARRLQALRIEVSELQDQLKRAPEPPPAKPSGCLGGWFTWPWKRRLATPDTEGTEPTTAPVAPDRVGLSRSLVMATAELETLEADRQRRHVLWAARLRTWRYSRALAQALEREQAAASLLLRRVLDRLPGPPATSSDEPLVLTAPRPTTFEPAAVQQVLKAAYTRGLAQVLEAGPGTAVEAALEATADDLLGALGRLPAPDLSEDYWAAALLASSPRVVSRSHPDQALAFHLIGELDDLPLASHYTRDRRWYPHETLLLQRLSPLTPDQLLGLDPPVLAETFDSAEPDWSAASPENQGQALREDAPFVVGAVAATAQTTTDRINPELDALFEAL</sequence>
<reference evidence="3" key="1">
    <citation type="journal article" date="2019" name="Int. J. Syst. Evol. Microbiol.">
        <title>The Global Catalogue of Microorganisms (GCM) 10K type strain sequencing project: providing services to taxonomists for standard genome sequencing and annotation.</title>
        <authorList>
            <consortium name="The Broad Institute Genomics Platform"/>
            <consortium name="The Broad Institute Genome Sequencing Center for Infectious Disease"/>
            <person name="Wu L."/>
            <person name="Ma J."/>
        </authorList>
    </citation>
    <scope>NUCLEOTIDE SEQUENCE [LARGE SCALE GENOMIC DNA]</scope>
    <source>
        <strain evidence="3">CCUG 56029</strain>
    </source>
</reference>
<gene>
    <name evidence="2" type="ORF">ACFOZ9_13005</name>
</gene>
<dbReference type="EMBL" id="JBHSEH010000017">
    <property type="protein sequence ID" value="MFC4427128.1"/>
    <property type="molecule type" value="Genomic_DNA"/>
</dbReference>
<dbReference type="Proteomes" id="UP001595998">
    <property type="component" value="Unassembled WGS sequence"/>
</dbReference>
<evidence type="ECO:0000313" key="3">
    <source>
        <dbReference type="Proteomes" id="UP001595998"/>
    </source>
</evidence>
<organism evidence="2 3">
    <name type="scientific">Deinococcus navajonensis</name>
    <dbReference type="NCBI Taxonomy" id="309884"/>
    <lineage>
        <taxon>Bacteria</taxon>
        <taxon>Thermotogati</taxon>
        <taxon>Deinococcota</taxon>
        <taxon>Deinococci</taxon>
        <taxon>Deinococcales</taxon>
        <taxon>Deinococcaceae</taxon>
        <taxon>Deinococcus</taxon>
    </lineage>
</organism>
<evidence type="ECO:0000256" key="1">
    <source>
        <dbReference type="SAM" id="MobiDB-lite"/>
    </source>
</evidence>
<name>A0ABV8XR40_9DEIO</name>
<dbReference type="RefSeq" id="WP_380040307.1">
    <property type="nucleotide sequence ID" value="NZ_JBHSEH010000017.1"/>
</dbReference>
<comment type="caution">
    <text evidence="2">The sequence shown here is derived from an EMBL/GenBank/DDBJ whole genome shotgun (WGS) entry which is preliminary data.</text>
</comment>
<keyword evidence="3" id="KW-1185">Reference proteome</keyword>
<feature type="region of interest" description="Disordered" evidence="1">
    <location>
        <begin position="327"/>
        <end position="347"/>
    </location>
</feature>